<dbReference type="InterPro" id="IPR001611">
    <property type="entry name" value="Leu-rich_rpt"/>
</dbReference>
<keyword evidence="11" id="KW-0677">Repeat</keyword>
<evidence type="ECO:0000256" key="5">
    <source>
        <dbReference type="ARBA" id="ARBA00022527"/>
    </source>
</evidence>
<feature type="transmembrane region" description="Helical" evidence="22">
    <location>
        <begin position="21"/>
        <end position="44"/>
    </location>
</feature>
<dbReference type="InterPro" id="IPR003591">
    <property type="entry name" value="Leu-rich_rpt_typical-subtyp"/>
</dbReference>
<keyword evidence="6" id="KW-0597">Phosphoprotein</keyword>
<evidence type="ECO:0000256" key="11">
    <source>
        <dbReference type="ARBA" id="ARBA00022737"/>
    </source>
</evidence>
<dbReference type="InterPro" id="IPR013210">
    <property type="entry name" value="LRR_N_plant-typ"/>
</dbReference>
<dbReference type="EMBL" id="CM000762">
    <property type="protein sequence ID" value="KXG33174.1"/>
    <property type="molecule type" value="Genomic_DNA"/>
</dbReference>
<feature type="binding site" evidence="21">
    <location>
        <position position="847"/>
    </location>
    <ligand>
        <name>ATP</name>
        <dbReference type="ChEBI" id="CHEBI:30616"/>
    </ligand>
</feature>
<dbReference type="SMART" id="SM00365">
    <property type="entry name" value="LRR_SD22"/>
    <property type="match status" value="9"/>
</dbReference>
<evidence type="ECO:0000256" key="2">
    <source>
        <dbReference type="ARBA" id="ARBA00008684"/>
    </source>
</evidence>
<keyword evidence="17" id="KW-0675">Receptor</keyword>
<dbReference type="FunFam" id="1.10.510.10:FF:000358">
    <property type="entry name" value="Putative leucine-rich repeat receptor-like serine/threonine-protein kinase"/>
    <property type="match status" value="1"/>
</dbReference>
<evidence type="ECO:0000256" key="16">
    <source>
        <dbReference type="ARBA" id="ARBA00023136"/>
    </source>
</evidence>
<evidence type="ECO:0000256" key="21">
    <source>
        <dbReference type="PROSITE-ProRule" id="PRU10141"/>
    </source>
</evidence>
<feature type="domain" description="Protein kinase" evidence="23">
    <location>
        <begin position="819"/>
        <end position="1106"/>
    </location>
</feature>
<dbReference type="PROSITE" id="PS00107">
    <property type="entry name" value="PROTEIN_KINASE_ATP"/>
    <property type="match status" value="1"/>
</dbReference>
<feature type="transmembrane region" description="Helical" evidence="22">
    <location>
        <begin position="760"/>
        <end position="783"/>
    </location>
</feature>
<dbReference type="GO" id="GO:0005524">
    <property type="term" value="F:ATP binding"/>
    <property type="evidence" value="ECO:0007669"/>
    <property type="project" value="UniProtKB-UniRule"/>
</dbReference>
<keyword evidence="15 22" id="KW-1133">Transmembrane helix</keyword>
<dbReference type="InterPro" id="IPR001245">
    <property type="entry name" value="Ser-Thr/Tyr_kinase_cat_dom"/>
</dbReference>
<dbReference type="EC" id="2.7.11.1" evidence="3"/>
<evidence type="ECO:0000313" key="24">
    <source>
        <dbReference type="EMBL" id="KXG33174.1"/>
    </source>
</evidence>
<keyword evidence="4" id="KW-1003">Cell membrane</keyword>
<dbReference type="SUPFAM" id="SSF56112">
    <property type="entry name" value="Protein kinase-like (PK-like)"/>
    <property type="match status" value="1"/>
</dbReference>
<dbReference type="Gramene" id="KXG33174">
    <property type="protein sequence ID" value="KXG33174"/>
    <property type="gene ID" value="SORBI_3003G265900"/>
</dbReference>
<dbReference type="Pfam" id="PF13855">
    <property type="entry name" value="LRR_8"/>
    <property type="match status" value="6"/>
</dbReference>
<dbReference type="PANTHER" id="PTHR27008">
    <property type="entry name" value="OS04G0122200 PROTEIN"/>
    <property type="match status" value="1"/>
</dbReference>
<evidence type="ECO:0000256" key="1">
    <source>
        <dbReference type="ARBA" id="ARBA00004162"/>
    </source>
</evidence>
<dbReference type="PROSITE" id="PS50011">
    <property type="entry name" value="PROTEIN_KINASE_DOM"/>
    <property type="match status" value="1"/>
</dbReference>
<comment type="similarity">
    <text evidence="2">Belongs to the protein kinase superfamily. Ser/Thr protein kinase family.</text>
</comment>
<proteinExistence type="inferred from homology"/>
<keyword evidence="13" id="KW-0418">Kinase</keyword>
<dbReference type="InterPro" id="IPR032675">
    <property type="entry name" value="LRR_dom_sf"/>
</dbReference>
<dbReference type="GO" id="GO:0009653">
    <property type="term" value="P:anatomical structure morphogenesis"/>
    <property type="evidence" value="ECO:0007669"/>
    <property type="project" value="UniProtKB-ARBA"/>
</dbReference>
<evidence type="ECO:0000313" key="25">
    <source>
        <dbReference type="Proteomes" id="UP000000768"/>
    </source>
</evidence>
<keyword evidence="25" id="KW-1185">Reference proteome</keyword>
<accession>A0A1B6Q5I2</accession>
<dbReference type="PANTHER" id="PTHR27008:SF285">
    <property type="entry name" value="PROTEIN KINASE DOMAIN-CONTAINING PROTEIN"/>
    <property type="match status" value="1"/>
</dbReference>
<dbReference type="InterPro" id="IPR011009">
    <property type="entry name" value="Kinase-like_dom_sf"/>
</dbReference>
<dbReference type="GO" id="GO:0099402">
    <property type="term" value="P:plant organ development"/>
    <property type="evidence" value="ECO:0007669"/>
    <property type="project" value="UniProtKB-ARBA"/>
</dbReference>
<keyword evidence="8" id="KW-0808">Transferase</keyword>
<dbReference type="Pfam" id="PF07714">
    <property type="entry name" value="PK_Tyr_Ser-Thr"/>
    <property type="match status" value="1"/>
</dbReference>
<dbReference type="FunFam" id="3.80.10.10:FF:000095">
    <property type="entry name" value="LRR receptor-like serine/threonine-protein kinase GSO1"/>
    <property type="match status" value="2"/>
</dbReference>
<dbReference type="Pfam" id="PF08263">
    <property type="entry name" value="LRRNT_2"/>
    <property type="match status" value="1"/>
</dbReference>
<evidence type="ECO:0000256" key="13">
    <source>
        <dbReference type="ARBA" id="ARBA00022777"/>
    </source>
</evidence>
<evidence type="ECO:0000256" key="3">
    <source>
        <dbReference type="ARBA" id="ARBA00012513"/>
    </source>
</evidence>
<keyword evidence="14 21" id="KW-0067">ATP-binding</keyword>
<dbReference type="SUPFAM" id="SSF52047">
    <property type="entry name" value="RNI-like"/>
    <property type="match status" value="2"/>
</dbReference>
<dbReference type="InterPro" id="IPR000719">
    <property type="entry name" value="Prot_kinase_dom"/>
</dbReference>
<dbReference type="InParanoid" id="A0A1B6Q5I2"/>
<comment type="subcellular location">
    <subcellularLocation>
        <location evidence="1">Cell membrane</location>
        <topology evidence="1">Single-pass membrane protein</topology>
    </subcellularLocation>
</comment>
<dbReference type="Gene3D" id="1.10.510.10">
    <property type="entry name" value="Transferase(Phosphotransferase) domain 1"/>
    <property type="match status" value="1"/>
</dbReference>
<dbReference type="SMART" id="SM00220">
    <property type="entry name" value="S_TKc"/>
    <property type="match status" value="1"/>
</dbReference>
<evidence type="ECO:0000256" key="4">
    <source>
        <dbReference type="ARBA" id="ARBA00022475"/>
    </source>
</evidence>
<gene>
    <name evidence="24" type="ORF">SORBI_3003G265900</name>
</gene>
<dbReference type="AlphaFoldDB" id="A0A1B6Q5I2"/>
<evidence type="ECO:0000256" key="9">
    <source>
        <dbReference type="ARBA" id="ARBA00022692"/>
    </source>
</evidence>
<dbReference type="Gene3D" id="3.80.10.10">
    <property type="entry name" value="Ribonuclease Inhibitor"/>
    <property type="match status" value="4"/>
</dbReference>
<dbReference type="InterPro" id="IPR008271">
    <property type="entry name" value="Ser/Thr_kinase_AS"/>
</dbReference>
<dbReference type="PROSITE" id="PS00108">
    <property type="entry name" value="PROTEIN_KINASE_ST"/>
    <property type="match status" value="1"/>
</dbReference>
<evidence type="ECO:0000256" key="12">
    <source>
        <dbReference type="ARBA" id="ARBA00022741"/>
    </source>
</evidence>
<keyword evidence="18" id="KW-0325">Glycoprotein</keyword>
<dbReference type="InterPro" id="IPR051809">
    <property type="entry name" value="Plant_receptor-like_S/T_kinase"/>
</dbReference>
<evidence type="ECO:0000256" key="8">
    <source>
        <dbReference type="ARBA" id="ARBA00022679"/>
    </source>
</evidence>
<keyword evidence="5" id="KW-0723">Serine/threonine-protein kinase</keyword>
<evidence type="ECO:0000256" key="17">
    <source>
        <dbReference type="ARBA" id="ARBA00023170"/>
    </source>
</evidence>
<evidence type="ECO:0000256" key="15">
    <source>
        <dbReference type="ARBA" id="ARBA00022989"/>
    </source>
</evidence>
<dbReference type="PROSITE" id="PS51257">
    <property type="entry name" value="PROKAR_LIPOPROTEIN"/>
    <property type="match status" value="1"/>
</dbReference>
<name>A0A1B6Q5I2_SORBI</name>
<evidence type="ECO:0000256" key="19">
    <source>
        <dbReference type="ARBA" id="ARBA00047899"/>
    </source>
</evidence>
<comment type="catalytic activity">
    <reaction evidence="19">
        <text>L-threonyl-[protein] + ATP = O-phospho-L-threonyl-[protein] + ADP + H(+)</text>
        <dbReference type="Rhea" id="RHEA:46608"/>
        <dbReference type="Rhea" id="RHEA-COMP:11060"/>
        <dbReference type="Rhea" id="RHEA-COMP:11605"/>
        <dbReference type="ChEBI" id="CHEBI:15378"/>
        <dbReference type="ChEBI" id="CHEBI:30013"/>
        <dbReference type="ChEBI" id="CHEBI:30616"/>
        <dbReference type="ChEBI" id="CHEBI:61977"/>
        <dbReference type="ChEBI" id="CHEBI:456216"/>
        <dbReference type="EC" id="2.7.11.1"/>
    </reaction>
</comment>
<keyword evidence="16 22" id="KW-0472">Membrane</keyword>
<evidence type="ECO:0000256" key="6">
    <source>
        <dbReference type="ARBA" id="ARBA00022553"/>
    </source>
</evidence>
<keyword evidence="10" id="KW-0732">Signal</keyword>
<dbReference type="PROSITE" id="PS51450">
    <property type="entry name" value="LRR"/>
    <property type="match status" value="1"/>
</dbReference>
<evidence type="ECO:0000256" key="22">
    <source>
        <dbReference type="SAM" id="Phobius"/>
    </source>
</evidence>
<dbReference type="GO" id="GO:0005886">
    <property type="term" value="C:plasma membrane"/>
    <property type="evidence" value="ECO:0007669"/>
    <property type="project" value="UniProtKB-SubCell"/>
</dbReference>
<evidence type="ECO:0000256" key="18">
    <source>
        <dbReference type="ARBA" id="ARBA00023180"/>
    </source>
</evidence>
<dbReference type="FunFam" id="3.30.200.20:FF:000661">
    <property type="entry name" value="Serine-threonine protein kinase plant-type"/>
    <property type="match status" value="1"/>
</dbReference>
<evidence type="ECO:0000259" key="23">
    <source>
        <dbReference type="PROSITE" id="PS50011"/>
    </source>
</evidence>
<keyword evidence="7" id="KW-0433">Leucine-rich repeat</keyword>
<reference evidence="24 25" key="1">
    <citation type="journal article" date="2009" name="Nature">
        <title>The Sorghum bicolor genome and the diversification of grasses.</title>
        <authorList>
            <person name="Paterson A.H."/>
            <person name="Bowers J.E."/>
            <person name="Bruggmann R."/>
            <person name="Dubchak I."/>
            <person name="Grimwood J."/>
            <person name="Gundlach H."/>
            <person name="Haberer G."/>
            <person name="Hellsten U."/>
            <person name="Mitros T."/>
            <person name="Poliakov A."/>
            <person name="Schmutz J."/>
            <person name="Spannagl M."/>
            <person name="Tang H."/>
            <person name="Wang X."/>
            <person name="Wicker T."/>
            <person name="Bharti A.K."/>
            <person name="Chapman J."/>
            <person name="Feltus F.A."/>
            <person name="Gowik U."/>
            <person name="Grigoriev I.V."/>
            <person name="Lyons E."/>
            <person name="Maher C.A."/>
            <person name="Martis M."/>
            <person name="Narechania A."/>
            <person name="Otillar R.P."/>
            <person name="Penning B.W."/>
            <person name="Salamov A.A."/>
            <person name="Wang Y."/>
            <person name="Zhang L."/>
            <person name="Carpita N.C."/>
            <person name="Freeling M."/>
            <person name="Gingle A.R."/>
            <person name="Hash C.T."/>
            <person name="Keller B."/>
            <person name="Klein P."/>
            <person name="Kresovich S."/>
            <person name="McCann M.C."/>
            <person name="Ming R."/>
            <person name="Peterson D.G."/>
            <person name="Mehboob-ur-Rahman"/>
            <person name="Ware D."/>
            <person name="Westhoff P."/>
            <person name="Mayer K.F."/>
            <person name="Messing J."/>
            <person name="Rokhsar D.S."/>
        </authorList>
    </citation>
    <scope>NUCLEOTIDE SEQUENCE [LARGE SCALE GENOMIC DNA]</scope>
    <source>
        <strain evidence="25">cv. BTx623</strain>
    </source>
</reference>
<dbReference type="SMART" id="SM00369">
    <property type="entry name" value="LRR_TYP"/>
    <property type="match status" value="13"/>
</dbReference>
<reference evidence="25" key="2">
    <citation type="journal article" date="2018" name="Plant J.">
        <title>The Sorghum bicolor reference genome: improved assembly, gene annotations, a transcriptome atlas, and signatures of genome organization.</title>
        <authorList>
            <person name="McCormick R.F."/>
            <person name="Truong S.K."/>
            <person name="Sreedasyam A."/>
            <person name="Jenkins J."/>
            <person name="Shu S."/>
            <person name="Sims D."/>
            <person name="Kennedy M."/>
            <person name="Amirebrahimi M."/>
            <person name="Weers B.D."/>
            <person name="McKinley B."/>
            <person name="Mattison A."/>
            <person name="Morishige D.T."/>
            <person name="Grimwood J."/>
            <person name="Schmutz J."/>
            <person name="Mullet J.E."/>
        </authorList>
    </citation>
    <scope>NUCLEOTIDE SEQUENCE [LARGE SCALE GENOMIC DNA]</scope>
    <source>
        <strain evidence="25">cv. BTx623</strain>
    </source>
</reference>
<dbReference type="InterPro" id="IPR017441">
    <property type="entry name" value="Protein_kinase_ATP_BS"/>
</dbReference>
<sequence>MLSVHKSIAFIFLKSIACFQLIATTMAFSCIGMALFVLLMPYAAALTPPPSNSTDLAALLAFRAQVKDPLGVLVGNWTAAASFCSWVGVSCGHRGRRVTGLEFTDVPLQGSIAPQLGNLSFLSSLVLSNLSLVGPVPDELGGLPRLRILVLSDNSLSGTIPSTLGNLARLETLELDSNNLFGEIPHELQNLRSLQTLDLGGNELSGALMSGLFNNTPDLSVIHLGSNRLTGGIPASIASLSKLEMLVLEDNLLSGPMTPAIFNMSQMQAIYATRNNLSGRIPGNESFHLPMLQVISLGENQFEGPIPLGLSACKNLEMLALEVNNFTGIVPSWLATLPNLTIIYLSMNNITGKIPIELCNHTKLVGLDLSENKLQGRIPSELGQLTNLRFLGLANNQITGVIPESIGNLSNLTQIDLLGNRLTGSVPISFSNLLNLRRIYVDENHLSGNLDFLAALSNCRSLTTIGIANNEFTGRLPTSIGNLSTLLETFRVANNNINGSIPGTLANLTSLSVLYLGGNNLSGKIPTPITAMNNLQELDLSHNSLSGTIPEEISRLTNLVHLQLDSNKLTGPIPSNINSLRQLQIMTLSQNSLSSTIPTSLWDLQNLIELDLSQNSLNGFLPADVGKLTAITMMDLSGNKLSGDIPVSLGELRMMTYLNLSRNLFQGSIPGSFGNILNIEELDLSSNALSGAIPKSLTNLTYLANLNLSFNRLDGQIPEGGVFSNITLKSLMGNNALCGLPRLGIAQCQNTSIQSRPKNLLIKVLLPSLLAFFALAVFLYMLVRMKVNNQRKMLVPSDTDLQNYQLISYYELVRATSNFTDDNLLGEGSFGKVFKGELDNGSLVAVKVLNMQHESASKSFDKECSALRMARHRNLVKIISTCSNLDFKALILEYMPHGSLDDWLYSNNGRQLSFLQRVGIMLDVAMALEYLHHQHFEAVLHCDLKPNNILLDKDMIAHVSDFGISKLLVGDDNSITLTSMPGTVGYMAPEFGSTGKASRASDVYSYGIVLLEVFTRKRPTDSMFVGDISLRQWVSQAFPYQLTNVVDSSIQKELNDDIQDASKPPENFSILNTCLASRIDLALLCSSAAPDERIPMSDVVVKLNKIKSNYSSMVAVPGIA</sequence>
<evidence type="ECO:0000256" key="20">
    <source>
        <dbReference type="ARBA" id="ARBA00048679"/>
    </source>
</evidence>
<organism evidence="24 25">
    <name type="scientific">Sorghum bicolor</name>
    <name type="common">Sorghum</name>
    <name type="synonym">Sorghum vulgare</name>
    <dbReference type="NCBI Taxonomy" id="4558"/>
    <lineage>
        <taxon>Eukaryota</taxon>
        <taxon>Viridiplantae</taxon>
        <taxon>Streptophyta</taxon>
        <taxon>Embryophyta</taxon>
        <taxon>Tracheophyta</taxon>
        <taxon>Spermatophyta</taxon>
        <taxon>Magnoliopsida</taxon>
        <taxon>Liliopsida</taxon>
        <taxon>Poales</taxon>
        <taxon>Poaceae</taxon>
        <taxon>PACMAD clade</taxon>
        <taxon>Panicoideae</taxon>
        <taxon>Andropogonodae</taxon>
        <taxon>Andropogoneae</taxon>
        <taxon>Sorghinae</taxon>
        <taxon>Sorghum</taxon>
    </lineage>
</organism>
<evidence type="ECO:0000256" key="10">
    <source>
        <dbReference type="ARBA" id="ARBA00022729"/>
    </source>
</evidence>
<dbReference type="Gene3D" id="3.30.200.20">
    <property type="entry name" value="Phosphorylase Kinase, domain 1"/>
    <property type="match status" value="1"/>
</dbReference>
<evidence type="ECO:0000256" key="14">
    <source>
        <dbReference type="ARBA" id="ARBA00022840"/>
    </source>
</evidence>
<dbReference type="GO" id="GO:0004674">
    <property type="term" value="F:protein serine/threonine kinase activity"/>
    <property type="evidence" value="ECO:0007669"/>
    <property type="project" value="UniProtKB-KW"/>
</dbReference>
<dbReference type="ExpressionAtlas" id="A0A1B6Q5I2">
    <property type="expression patterns" value="baseline and differential"/>
</dbReference>
<comment type="catalytic activity">
    <reaction evidence="20">
        <text>L-seryl-[protein] + ATP = O-phospho-L-seryl-[protein] + ADP + H(+)</text>
        <dbReference type="Rhea" id="RHEA:17989"/>
        <dbReference type="Rhea" id="RHEA-COMP:9863"/>
        <dbReference type="Rhea" id="RHEA-COMP:11604"/>
        <dbReference type="ChEBI" id="CHEBI:15378"/>
        <dbReference type="ChEBI" id="CHEBI:29999"/>
        <dbReference type="ChEBI" id="CHEBI:30616"/>
        <dbReference type="ChEBI" id="CHEBI:83421"/>
        <dbReference type="ChEBI" id="CHEBI:456216"/>
        <dbReference type="EC" id="2.7.11.1"/>
    </reaction>
</comment>
<protein>
    <recommendedName>
        <fullName evidence="3">non-specific serine/threonine protein kinase</fullName>
        <ecNumber evidence="3">2.7.11.1</ecNumber>
    </recommendedName>
</protein>
<keyword evidence="9 22" id="KW-0812">Transmembrane</keyword>
<evidence type="ECO:0000256" key="7">
    <source>
        <dbReference type="ARBA" id="ARBA00022614"/>
    </source>
</evidence>
<keyword evidence="12 21" id="KW-0547">Nucleotide-binding</keyword>
<dbReference type="Proteomes" id="UP000000768">
    <property type="component" value="Chromosome 3"/>
</dbReference>
<dbReference type="PRINTS" id="PR00019">
    <property type="entry name" value="LEURICHRPT"/>
</dbReference>
<dbReference type="FunFam" id="3.80.10.10:FF:000400">
    <property type="entry name" value="Nuclear pore complex protein NUP107"/>
    <property type="match status" value="1"/>
</dbReference>